<feature type="domain" description="C-type lectin" evidence="3">
    <location>
        <begin position="26"/>
        <end position="143"/>
    </location>
</feature>
<accession>A0A8S3ZQT5</accession>
<keyword evidence="2" id="KW-0732">Signal</keyword>
<dbReference type="SMART" id="SM00034">
    <property type="entry name" value="CLECT"/>
    <property type="match status" value="1"/>
</dbReference>
<evidence type="ECO:0000256" key="2">
    <source>
        <dbReference type="SAM" id="SignalP"/>
    </source>
</evidence>
<dbReference type="PROSITE" id="PS50041">
    <property type="entry name" value="C_TYPE_LECTIN_2"/>
    <property type="match status" value="1"/>
</dbReference>
<dbReference type="InterPro" id="IPR016186">
    <property type="entry name" value="C-type_lectin-like/link_sf"/>
</dbReference>
<dbReference type="PROSITE" id="PS00615">
    <property type="entry name" value="C_TYPE_LECTIN_1"/>
    <property type="match status" value="1"/>
</dbReference>
<proteinExistence type="predicted"/>
<evidence type="ECO:0000313" key="5">
    <source>
        <dbReference type="Proteomes" id="UP000678393"/>
    </source>
</evidence>
<evidence type="ECO:0000259" key="3">
    <source>
        <dbReference type="PROSITE" id="PS50041"/>
    </source>
</evidence>
<protein>
    <recommendedName>
        <fullName evidence="3">C-type lectin domain-containing protein</fullName>
    </recommendedName>
</protein>
<feature type="non-terminal residue" evidence="4">
    <location>
        <position position="1"/>
    </location>
</feature>
<evidence type="ECO:0000256" key="1">
    <source>
        <dbReference type="ARBA" id="ARBA00023157"/>
    </source>
</evidence>
<dbReference type="InterPro" id="IPR001304">
    <property type="entry name" value="C-type_lectin-like"/>
</dbReference>
<dbReference type="Pfam" id="PF00059">
    <property type="entry name" value="Lectin_C"/>
    <property type="match status" value="1"/>
</dbReference>
<dbReference type="InterPro" id="IPR018378">
    <property type="entry name" value="C-type_lectin_CS"/>
</dbReference>
<dbReference type="Proteomes" id="UP000678393">
    <property type="component" value="Unassembled WGS sequence"/>
</dbReference>
<reference evidence="4" key="1">
    <citation type="submission" date="2021-04" db="EMBL/GenBank/DDBJ databases">
        <authorList>
            <consortium name="Molecular Ecology Group"/>
        </authorList>
    </citation>
    <scope>NUCLEOTIDE SEQUENCE</scope>
</reference>
<dbReference type="Gene3D" id="3.10.100.10">
    <property type="entry name" value="Mannose-Binding Protein A, subunit A"/>
    <property type="match status" value="1"/>
</dbReference>
<evidence type="ECO:0000313" key="4">
    <source>
        <dbReference type="EMBL" id="CAG5129712.1"/>
    </source>
</evidence>
<name>A0A8S3ZQT5_9EUPU</name>
<keyword evidence="5" id="KW-1185">Reference proteome</keyword>
<gene>
    <name evidence="4" type="ORF">CUNI_LOCUS15270</name>
</gene>
<feature type="signal peptide" evidence="2">
    <location>
        <begin position="1"/>
        <end position="16"/>
    </location>
</feature>
<comment type="caution">
    <text evidence="4">The sequence shown here is derived from an EMBL/GenBank/DDBJ whole genome shotgun (WGS) entry which is preliminary data.</text>
</comment>
<keyword evidence="1" id="KW-1015">Disulfide bond</keyword>
<sequence length="156" mass="17834">KQIMLLLVLAINCVSSQKCKVGWELFGESCYSFCQETVTWIDAVQYCQLDDAHLVHINDPKEYDFLVNSMKSRSITVAWTGGSERLHRGSWEWLPRGGLFGKYEKWFGTEPAGPDEDCLAIDQGHSYQWMDMSCTLSYKYICEMKVPVATENITKG</sequence>
<dbReference type="EMBL" id="CAJHNH020003646">
    <property type="protein sequence ID" value="CAG5129712.1"/>
    <property type="molecule type" value="Genomic_DNA"/>
</dbReference>
<dbReference type="SUPFAM" id="SSF56436">
    <property type="entry name" value="C-type lectin-like"/>
    <property type="match status" value="1"/>
</dbReference>
<dbReference type="PANTHER" id="PTHR22803">
    <property type="entry name" value="MANNOSE, PHOSPHOLIPASE, LECTIN RECEPTOR RELATED"/>
    <property type="match status" value="1"/>
</dbReference>
<dbReference type="AlphaFoldDB" id="A0A8S3ZQT5"/>
<dbReference type="OrthoDB" id="6148339at2759"/>
<organism evidence="4 5">
    <name type="scientific">Candidula unifasciata</name>
    <dbReference type="NCBI Taxonomy" id="100452"/>
    <lineage>
        <taxon>Eukaryota</taxon>
        <taxon>Metazoa</taxon>
        <taxon>Spiralia</taxon>
        <taxon>Lophotrochozoa</taxon>
        <taxon>Mollusca</taxon>
        <taxon>Gastropoda</taxon>
        <taxon>Heterobranchia</taxon>
        <taxon>Euthyneura</taxon>
        <taxon>Panpulmonata</taxon>
        <taxon>Eupulmonata</taxon>
        <taxon>Stylommatophora</taxon>
        <taxon>Helicina</taxon>
        <taxon>Helicoidea</taxon>
        <taxon>Geomitridae</taxon>
        <taxon>Candidula</taxon>
    </lineage>
</organism>
<dbReference type="InterPro" id="IPR016187">
    <property type="entry name" value="CTDL_fold"/>
</dbReference>
<feature type="chain" id="PRO_5035890273" description="C-type lectin domain-containing protein" evidence="2">
    <location>
        <begin position="17"/>
        <end position="156"/>
    </location>
</feature>
<dbReference type="InterPro" id="IPR050111">
    <property type="entry name" value="C-type_lectin/snaclec_domain"/>
</dbReference>
<dbReference type="CDD" id="cd00037">
    <property type="entry name" value="CLECT"/>
    <property type="match status" value="1"/>
</dbReference>